<dbReference type="Proteomes" id="UP000004690">
    <property type="component" value="Unassembled WGS sequence"/>
</dbReference>
<feature type="transmembrane region" description="Helical" evidence="1">
    <location>
        <begin position="106"/>
        <end position="127"/>
    </location>
</feature>
<dbReference type="EMBL" id="JH651379">
    <property type="protein sequence ID" value="EIJ38893.1"/>
    <property type="molecule type" value="Genomic_DNA"/>
</dbReference>
<dbReference type="SUPFAM" id="SSF48317">
    <property type="entry name" value="Acid phosphatase/Vanadium-dependent haloperoxidase"/>
    <property type="match status" value="1"/>
</dbReference>
<dbReference type="eggNOG" id="COG0671">
    <property type="taxonomic scope" value="Bacteria"/>
</dbReference>
<dbReference type="OrthoDB" id="9789113at2"/>
<feature type="domain" description="Phosphatidic acid phosphatase type 2/haloperoxidase" evidence="2">
    <location>
        <begin position="60"/>
        <end position="174"/>
    </location>
</feature>
<dbReference type="AlphaFoldDB" id="I3C5K0"/>
<organism evidence="3 4">
    <name type="scientific">Galbibacter orientalis DSM 19592</name>
    <dbReference type="NCBI Taxonomy" id="926559"/>
    <lineage>
        <taxon>Bacteria</taxon>
        <taxon>Pseudomonadati</taxon>
        <taxon>Bacteroidota</taxon>
        <taxon>Flavobacteriia</taxon>
        <taxon>Flavobacteriales</taxon>
        <taxon>Flavobacteriaceae</taxon>
        <taxon>Galbibacter</taxon>
    </lineage>
</organism>
<feature type="transmembrane region" description="Helical" evidence="1">
    <location>
        <begin position="159"/>
        <end position="176"/>
    </location>
</feature>
<dbReference type="STRING" id="926559.JoomaDRAFT_1895"/>
<keyword evidence="4" id="KW-1185">Reference proteome</keyword>
<name>I3C5K0_9FLAO</name>
<keyword evidence="1" id="KW-0472">Membrane</keyword>
<dbReference type="Pfam" id="PF01569">
    <property type="entry name" value="PAP2"/>
    <property type="match status" value="1"/>
</dbReference>
<dbReference type="SMART" id="SM00014">
    <property type="entry name" value="acidPPc"/>
    <property type="match status" value="1"/>
</dbReference>
<protein>
    <submittedName>
        <fullName evidence="3">PAP2 superfamily protein</fullName>
    </submittedName>
</protein>
<gene>
    <name evidence="3" type="ORF">JoomaDRAFT_1895</name>
</gene>
<evidence type="ECO:0000313" key="4">
    <source>
        <dbReference type="Proteomes" id="UP000004690"/>
    </source>
</evidence>
<dbReference type="PANTHER" id="PTHR14969">
    <property type="entry name" value="SPHINGOSINE-1-PHOSPHATE PHOSPHOHYDROLASE"/>
    <property type="match status" value="1"/>
</dbReference>
<reference evidence="3 4" key="1">
    <citation type="submission" date="2012-02" db="EMBL/GenBank/DDBJ databases">
        <title>Improved High-Quality Draft genome of Joostella marina DSM 19592.</title>
        <authorList>
            <consortium name="US DOE Joint Genome Institute (JGI-PGF)"/>
            <person name="Lucas S."/>
            <person name="Copeland A."/>
            <person name="Lapidus A."/>
            <person name="Bruce D."/>
            <person name="Goodwin L."/>
            <person name="Pitluck S."/>
            <person name="Peters L."/>
            <person name="Chertkov O."/>
            <person name="Ovchinnikova G."/>
            <person name="Kyrpides N."/>
            <person name="Mavromatis K."/>
            <person name="Detter J.C."/>
            <person name="Han C."/>
            <person name="Land M."/>
            <person name="Hauser L."/>
            <person name="Markowitz V."/>
            <person name="Cheng J.-F."/>
            <person name="Hugenholtz P."/>
            <person name="Woyke T."/>
            <person name="Wu D."/>
            <person name="Tindall B."/>
            <person name="Brambilla E."/>
            <person name="Klenk H.-P."/>
            <person name="Eisen J.A."/>
        </authorList>
    </citation>
    <scope>NUCLEOTIDE SEQUENCE [LARGE SCALE GENOMIC DNA]</scope>
    <source>
        <strain evidence="3 4">DSM 19592</strain>
    </source>
</reference>
<evidence type="ECO:0000313" key="3">
    <source>
        <dbReference type="EMBL" id="EIJ38893.1"/>
    </source>
</evidence>
<dbReference type="Gene3D" id="1.20.144.10">
    <property type="entry name" value="Phosphatidic acid phosphatase type 2/haloperoxidase"/>
    <property type="match status" value="1"/>
</dbReference>
<feature type="transmembrane region" description="Helical" evidence="1">
    <location>
        <begin position="35"/>
        <end position="52"/>
    </location>
</feature>
<accession>I3C5K0</accession>
<dbReference type="InterPro" id="IPR036938">
    <property type="entry name" value="PAP2/HPO_sf"/>
</dbReference>
<evidence type="ECO:0000259" key="2">
    <source>
        <dbReference type="SMART" id="SM00014"/>
    </source>
</evidence>
<feature type="transmembrane region" description="Helical" evidence="1">
    <location>
        <begin position="134"/>
        <end position="153"/>
    </location>
</feature>
<proteinExistence type="predicted"/>
<evidence type="ECO:0000256" key="1">
    <source>
        <dbReference type="SAM" id="Phobius"/>
    </source>
</evidence>
<sequence>MFEKLLEYDRDLLIFLNNLGVENYDTFWRTVTQPVTWLPLYLLILVLIIIAYKRRQLFKTLLLSIGLILTTSTLTHLVKIIIARTRPSGNDEFTELIRILIEPGSYSFFSGHAANSFAACTFFVLILKHRFKWIYAFYIWPILFSFSRIYVGVHYPSDILIGALVGVLIALTFNKIHKRWVLQL</sequence>
<keyword evidence="1" id="KW-1133">Transmembrane helix</keyword>
<dbReference type="InterPro" id="IPR000326">
    <property type="entry name" value="PAP2/HPO"/>
</dbReference>
<dbReference type="HOGENOM" id="CLU_072573_10_0_10"/>
<dbReference type="GO" id="GO:0042392">
    <property type="term" value="F:sphingosine-1-phosphate phosphatase activity"/>
    <property type="evidence" value="ECO:0007669"/>
    <property type="project" value="TreeGrafter"/>
</dbReference>
<keyword evidence="1" id="KW-0812">Transmembrane</keyword>
<dbReference type="PANTHER" id="PTHR14969:SF13">
    <property type="entry name" value="AT30094P"/>
    <property type="match status" value="1"/>
</dbReference>
<dbReference type="RefSeq" id="WP_008612207.1">
    <property type="nucleotide sequence ID" value="NZ_JH651379.1"/>
</dbReference>
<feature type="transmembrane region" description="Helical" evidence="1">
    <location>
        <begin position="61"/>
        <end position="82"/>
    </location>
</feature>